<gene>
    <name evidence="6" type="ORF">HDK90DRAFT_461596</name>
</gene>
<dbReference type="Pfam" id="PF01424">
    <property type="entry name" value="R3H"/>
    <property type="match status" value="1"/>
</dbReference>
<dbReference type="CDD" id="cd12253">
    <property type="entry name" value="RRM_PIN4_like"/>
    <property type="match status" value="1"/>
</dbReference>
<dbReference type="InterPro" id="IPR050374">
    <property type="entry name" value="RRT5_SRSF_SR"/>
</dbReference>
<name>A0ABR1Z346_9PEZI</name>
<accession>A0ABR1Z346</accession>
<dbReference type="InterPro" id="IPR035979">
    <property type="entry name" value="RBD_domain_sf"/>
</dbReference>
<dbReference type="InterPro" id="IPR034069">
    <property type="entry name" value="R3H_Cip2"/>
</dbReference>
<feature type="region of interest" description="Disordered" evidence="3">
    <location>
        <begin position="266"/>
        <end position="319"/>
    </location>
</feature>
<feature type="region of interest" description="Disordered" evidence="3">
    <location>
        <begin position="1"/>
        <end position="31"/>
    </location>
</feature>
<feature type="compositionally biased region" description="Basic and acidic residues" evidence="3">
    <location>
        <begin position="266"/>
        <end position="282"/>
    </location>
</feature>
<sequence length="634" mass="69259">MTSHSHDMYYENPSSRSPGSHRHQPQTLHRQPSRQFDAYGQLNSGIYPQDDHQSRYDSSRYNDRLNATIHAGYSGYELGGAQGWNANAFAGNNGLAALNATTRMKPSSRARSALPSSWLDQSQPMPSVGNAFSGLGASSLGIGQHHGLGQNMPQGISQGQMGRPDPYSSQDADEELIPTAIVIKNIPFAVKKEQLVQLMTDLRLPLPYAFNYHFDNGVFRGLAFANFTTPEETAAVIETMNHFELQGRKLRVEYKKMLPLAERERIEREKRERRGQLEEQHRPMPNTQLHSQPSLSSMSSHVQSAASPSPVNGRKPGELEVMAGPSWANVGAEVDMNDPQQLQFYSQLLLFKEDAGRDVLIFPSTLTPAQRRICHTIAHTMGLSHSSKGTGDLRQVHVYKYGDPNTSPPMPQMAPTSHPLDAQRRGLNRAATTDFSDVRDGFYGSTLGRQSSGLLGFPDSPGGGLTAAPNLRAAKSYADLRSYTPSPVPSTASFPATLSGNINRYQDYGHSSSSTNPSLTPTATLSKEDSLLVNGLGNMNLGGPFGQSGSPRGLRGMVSWESDRNPGPIGSHRSFTNYDNEQNNRDRSQGLPTRQPRGPIPERGSGFSRGRQNGHHGRGSDELSSQSGVEIVVE</sequence>
<dbReference type="PROSITE" id="PS51061">
    <property type="entry name" value="R3H"/>
    <property type="match status" value="1"/>
</dbReference>
<dbReference type="Proteomes" id="UP001492380">
    <property type="component" value="Unassembled WGS sequence"/>
</dbReference>
<comment type="caution">
    <text evidence="6">The sequence shown here is derived from an EMBL/GenBank/DDBJ whole genome shotgun (WGS) entry which is preliminary data.</text>
</comment>
<dbReference type="Gene3D" id="3.30.1370.50">
    <property type="entry name" value="R3H-like domain"/>
    <property type="match status" value="1"/>
</dbReference>
<dbReference type="PROSITE" id="PS50102">
    <property type="entry name" value="RRM"/>
    <property type="match status" value="1"/>
</dbReference>
<evidence type="ECO:0000256" key="2">
    <source>
        <dbReference type="PROSITE-ProRule" id="PRU00176"/>
    </source>
</evidence>
<dbReference type="EMBL" id="JBBWRZ010000001">
    <property type="protein sequence ID" value="KAK8246789.1"/>
    <property type="molecule type" value="Genomic_DNA"/>
</dbReference>
<evidence type="ECO:0000313" key="6">
    <source>
        <dbReference type="EMBL" id="KAK8246789.1"/>
    </source>
</evidence>
<protein>
    <submittedName>
        <fullName evidence="6">R3H domain protein</fullName>
    </submittedName>
</protein>
<keyword evidence="7" id="KW-1185">Reference proteome</keyword>
<evidence type="ECO:0000256" key="1">
    <source>
        <dbReference type="ARBA" id="ARBA00022884"/>
    </source>
</evidence>
<proteinExistence type="predicted"/>
<dbReference type="PANTHER" id="PTHR23003:SF17">
    <property type="entry name" value="RNA-BINDING PROTEIN PIN4"/>
    <property type="match status" value="1"/>
</dbReference>
<evidence type="ECO:0000313" key="7">
    <source>
        <dbReference type="Proteomes" id="UP001492380"/>
    </source>
</evidence>
<keyword evidence="1 2" id="KW-0694">RNA-binding</keyword>
<dbReference type="CDD" id="cd02639">
    <property type="entry name" value="R3H_RRM"/>
    <property type="match status" value="1"/>
</dbReference>
<dbReference type="InterPro" id="IPR034186">
    <property type="entry name" value="PIN4-like_RRM"/>
</dbReference>
<organism evidence="6 7">
    <name type="scientific">Phyllosticta capitalensis</name>
    <dbReference type="NCBI Taxonomy" id="121624"/>
    <lineage>
        <taxon>Eukaryota</taxon>
        <taxon>Fungi</taxon>
        <taxon>Dikarya</taxon>
        <taxon>Ascomycota</taxon>
        <taxon>Pezizomycotina</taxon>
        <taxon>Dothideomycetes</taxon>
        <taxon>Dothideomycetes incertae sedis</taxon>
        <taxon>Botryosphaeriales</taxon>
        <taxon>Phyllostictaceae</taxon>
        <taxon>Phyllosticta</taxon>
    </lineage>
</organism>
<dbReference type="Gene3D" id="3.30.70.330">
    <property type="match status" value="1"/>
</dbReference>
<feature type="region of interest" description="Disordered" evidence="3">
    <location>
        <begin position="542"/>
        <end position="634"/>
    </location>
</feature>
<dbReference type="InterPro" id="IPR001374">
    <property type="entry name" value="R3H_dom"/>
</dbReference>
<dbReference type="SUPFAM" id="SSF82708">
    <property type="entry name" value="R3H domain"/>
    <property type="match status" value="1"/>
</dbReference>
<dbReference type="SUPFAM" id="SSF54928">
    <property type="entry name" value="RNA-binding domain, RBD"/>
    <property type="match status" value="1"/>
</dbReference>
<dbReference type="InterPro" id="IPR036867">
    <property type="entry name" value="R3H_dom_sf"/>
</dbReference>
<reference evidence="6 7" key="1">
    <citation type="submission" date="2024-04" db="EMBL/GenBank/DDBJ databases">
        <title>Phyllosticta paracitricarpa is synonymous to the EU quarantine fungus P. citricarpa based on phylogenomic analyses.</title>
        <authorList>
            <consortium name="Lawrence Berkeley National Laboratory"/>
            <person name="Van Ingen-Buijs V.A."/>
            <person name="Van Westerhoven A.C."/>
            <person name="Haridas S."/>
            <person name="Skiadas P."/>
            <person name="Martin F."/>
            <person name="Groenewald J.Z."/>
            <person name="Crous P.W."/>
            <person name="Seidl M.F."/>
        </authorList>
    </citation>
    <scope>NUCLEOTIDE SEQUENCE [LARGE SCALE GENOMIC DNA]</scope>
    <source>
        <strain evidence="6 7">CBS 123374</strain>
    </source>
</reference>
<evidence type="ECO:0000259" key="4">
    <source>
        <dbReference type="PROSITE" id="PS50102"/>
    </source>
</evidence>
<dbReference type="InterPro" id="IPR000504">
    <property type="entry name" value="RRM_dom"/>
</dbReference>
<evidence type="ECO:0000256" key="3">
    <source>
        <dbReference type="SAM" id="MobiDB-lite"/>
    </source>
</evidence>
<dbReference type="SMART" id="SM00393">
    <property type="entry name" value="R3H"/>
    <property type="match status" value="1"/>
</dbReference>
<dbReference type="InterPro" id="IPR012677">
    <property type="entry name" value="Nucleotide-bd_a/b_plait_sf"/>
</dbReference>
<feature type="domain" description="R3H" evidence="5">
    <location>
        <begin position="338"/>
        <end position="402"/>
    </location>
</feature>
<feature type="domain" description="RRM" evidence="4">
    <location>
        <begin position="179"/>
        <end position="257"/>
    </location>
</feature>
<dbReference type="SMART" id="SM00360">
    <property type="entry name" value="RRM"/>
    <property type="match status" value="1"/>
</dbReference>
<evidence type="ECO:0000259" key="5">
    <source>
        <dbReference type="PROSITE" id="PS51061"/>
    </source>
</evidence>
<feature type="compositionally biased region" description="Low complexity" evidence="3">
    <location>
        <begin position="288"/>
        <end position="311"/>
    </location>
</feature>
<dbReference type="PANTHER" id="PTHR23003">
    <property type="entry name" value="RNA RECOGNITION MOTIF RRM DOMAIN CONTAINING PROTEIN"/>
    <property type="match status" value="1"/>
</dbReference>
<feature type="region of interest" description="Disordered" evidence="3">
    <location>
        <begin position="143"/>
        <end position="171"/>
    </location>
</feature>
<feature type="compositionally biased region" description="Polar residues" evidence="3">
    <location>
        <begin position="151"/>
        <end position="160"/>
    </location>
</feature>
<dbReference type="Pfam" id="PF00076">
    <property type="entry name" value="RRM_1"/>
    <property type="match status" value="1"/>
</dbReference>